<dbReference type="InterPro" id="IPR016161">
    <property type="entry name" value="Ald_DH/histidinol_DH"/>
</dbReference>
<proteinExistence type="predicted"/>
<organism evidence="2 3">
    <name type="scientific">Cohnella rhizosphaerae</name>
    <dbReference type="NCBI Taxonomy" id="1457232"/>
    <lineage>
        <taxon>Bacteria</taxon>
        <taxon>Bacillati</taxon>
        <taxon>Bacillota</taxon>
        <taxon>Bacilli</taxon>
        <taxon>Bacillales</taxon>
        <taxon>Paenibacillaceae</taxon>
        <taxon>Cohnella</taxon>
    </lineage>
</organism>
<evidence type="ECO:0000313" key="3">
    <source>
        <dbReference type="Proteomes" id="UP001153404"/>
    </source>
</evidence>
<dbReference type="GO" id="GO:0003995">
    <property type="term" value="F:acyl-CoA dehydrogenase activity"/>
    <property type="evidence" value="ECO:0007669"/>
    <property type="project" value="InterPro"/>
</dbReference>
<dbReference type="Proteomes" id="UP001153404">
    <property type="component" value="Unassembled WGS sequence"/>
</dbReference>
<dbReference type="InterPro" id="IPR008670">
    <property type="entry name" value="CoA_reduct_LuxC"/>
</dbReference>
<name>A0A9X4L1M4_9BACL</name>
<dbReference type="RefSeq" id="WP_277534758.1">
    <property type="nucleotide sequence ID" value="NZ_JAPDIA010000007.1"/>
</dbReference>
<reference evidence="2" key="1">
    <citation type="submission" date="2022-10" db="EMBL/GenBank/DDBJ databases">
        <title>Comparative genomic analysis of Cohnella hashimotonis sp. nov., isolated from the International Space Station.</title>
        <authorList>
            <person name="Simpson A."/>
            <person name="Venkateswaran K."/>
        </authorList>
    </citation>
    <scope>NUCLEOTIDE SEQUENCE</scope>
    <source>
        <strain evidence="2">DSM 28161</strain>
    </source>
</reference>
<accession>A0A9X4L1M4</accession>
<protein>
    <submittedName>
        <fullName evidence="2">Uncharacterized protein</fullName>
    </submittedName>
</protein>
<dbReference type="SUPFAM" id="SSF53720">
    <property type="entry name" value="ALDH-like"/>
    <property type="match status" value="1"/>
</dbReference>
<evidence type="ECO:0000256" key="1">
    <source>
        <dbReference type="ARBA" id="ARBA00022857"/>
    </source>
</evidence>
<evidence type="ECO:0000313" key="2">
    <source>
        <dbReference type="EMBL" id="MDG0811882.1"/>
    </source>
</evidence>
<dbReference type="AlphaFoldDB" id="A0A9X4L1M4"/>
<dbReference type="Pfam" id="PF05893">
    <property type="entry name" value="LuxC"/>
    <property type="match status" value="1"/>
</dbReference>
<keyword evidence="3" id="KW-1185">Reference proteome</keyword>
<keyword evidence="1" id="KW-0521">NADP</keyword>
<dbReference type="GO" id="GO:0008218">
    <property type="term" value="P:bioluminescence"/>
    <property type="evidence" value="ECO:0007669"/>
    <property type="project" value="InterPro"/>
</dbReference>
<dbReference type="EMBL" id="JAPDIA010000007">
    <property type="protein sequence ID" value="MDG0811882.1"/>
    <property type="molecule type" value="Genomic_DNA"/>
</dbReference>
<sequence>MIIRAPADWNGPDWQTQLEALCDKSLLAPFDPIALSFADRLSKRILLDKRMRSYPEMMALAHWLRKGNQAELIHSFEQRHQGSLLRPRGVVLHFAPANVDTIFVYSFMISLLCGNSSIVRVSSTPNEQIDLLIGLLNELLEEEAFIPLKERICILTYAHNDAITSKLSQLCAVRVIWGRR</sequence>
<comment type="caution">
    <text evidence="2">The sequence shown here is derived from an EMBL/GenBank/DDBJ whole genome shotgun (WGS) entry which is preliminary data.</text>
</comment>
<gene>
    <name evidence="2" type="ORF">OMP40_22800</name>
</gene>